<evidence type="ECO:0000313" key="2">
    <source>
        <dbReference type="EMBL" id="MCT7969866.1"/>
    </source>
</evidence>
<dbReference type="InterPro" id="IPR002725">
    <property type="entry name" value="YgjP-like_metallopeptidase"/>
</dbReference>
<dbReference type="CDD" id="cd07344">
    <property type="entry name" value="M48_yhfN_like"/>
    <property type="match status" value="1"/>
</dbReference>
<name>A0ABT2MYP9_9CYAN</name>
<proteinExistence type="predicted"/>
<comment type="caution">
    <text evidence="2">The sequence shown here is derived from an EMBL/GenBank/DDBJ whole genome shotgun (WGS) entry which is preliminary data.</text>
</comment>
<accession>A0ABT2MYP9</accession>
<dbReference type="Gene3D" id="3.30.2010.10">
    <property type="entry name" value="Metalloproteases ('zincins'), catalytic domain"/>
    <property type="match status" value="1"/>
</dbReference>
<dbReference type="Proteomes" id="UP001525890">
    <property type="component" value="Unassembled WGS sequence"/>
</dbReference>
<feature type="domain" description="YgjP-like metallopeptidase" evidence="1">
    <location>
        <begin position="1"/>
        <end position="36"/>
    </location>
</feature>
<dbReference type="EMBL" id="JAMXFF010000062">
    <property type="protein sequence ID" value="MCT7969866.1"/>
    <property type="molecule type" value="Genomic_DNA"/>
</dbReference>
<protein>
    <submittedName>
        <fullName evidence="2">M48 family metallopeptidase</fullName>
    </submittedName>
</protein>
<gene>
    <name evidence="2" type="ORF">NG799_26475</name>
</gene>
<reference evidence="2 3" key="1">
    <citation type="journal article" date="2022" name="Front. Microbiol.">
        <title>High genomic differentiation and limited gene flow indicate recent cryptic speciation within the genus Laspinema (cyanobacteria).</title>
        <authorList>
            <person name="Stanojkovic A."/>
            <person name="Skoupy S."/>
            <person name="Skaloud P."/>
            <person name="Dvorak P."/>
        </authorList>
    </citation>
    <scope>NUCLEOTIDE SEQUENCE [LARGE SCALE GENOMIC DNA]</scope>
    <source>
        <strain evidence="2 3">D2a</strain>
    </source>
</reference>
<dbReference type="Pfam" id="PF01863">
    <property type="entry name" value="YgjP-like"/>
    <property type="match status" value="1"/>
</dbReference>
<keyword evidence="3" id="KW-1185">Reference proteome</keyword>
<evidence type="ECO:0000259" key="1">
    <source>
        <dbReference type="Pfam" id="PF01863"/>
    </source>
</evidence>
<organism evidence="2 3">
    <name type="scientific">Laspinema palackyanum D2a</name>
    <dbReference type="NCBI Taxonomy" id="2953684"/>
    <lineage>
        <taxon>Bacteria</taxon>
        <taxon>Bacillati</taxon>
        <taxon>Cyanobacteriota</taxon>
        <taxon>Cyanophyceae</taxon>
        <taxon>Oscillatoriophycideae</taxon>
        <taxon>Oscillatoriales</taxon>
        <taxon>Laspinemataceae</taxon>
        <taxon>Laspinema</taxon>
        <taxon>Laspinema palackyanum</taxon>
    </lineage>
</organism>
<sequence>MKTKWGSCNINQHRIWLNLELAKKPVECLEYVVVHEESSFFETPS</sequence>
<evidence type="ECO:0000313" key="3">
    <source>
        <dbReference type="Proteomes" id="UP001525890"/>
    </source>
</evidence>